<dbReference type="AlphaFoldDB" id="A0A1M4XKS2"/>
<comment type="caution">
    <text evidence="2">The sequence shown here is derived from an EMBL/GenBank/DDBJ whole genome shotgun (WGS) entry which is preliminary data.</text>
</comment>
<organism evidence="2 3">
    <name type="scientific">Marinitoga hydrogenitolerans (strain DSM 16785 / JCM 12826 / AT1271)</name>
    <dbReference type="NCBI Taxonomy" id="1122195"/>
    <lineage>
        <taxon>Bacteria</taxon>
        <taxon>Thermotogati</taxon>
        <taxon>Thermotogota</taxon>
        <taxon>Thermotogae</taxon>
        <taxon>Petrotogales</taxon>
        <taxon>Petrotogaceae</taxon>
        <taxon>Marinitoga</taxon>
    </lineage>
</organism>
<dbReference type="GO" id="GO:0003700">
    <property type="term" value="F:DNA-binding transcription factor activity"/>
    <property type="evidence" value="ECO:0007669"/>
    <property type="project" value="TreeGrafter"/>
</dbReference>
<accession>A0A1M4XKS2</accession>
<dbReference type="SUPFAM" id="SSF51206">
    <property type="entry name" value="cAMP-binding domain-like"/>
    <property type="match status" value="1"/>
</dbReference>
<dbReference type="OrthoDB" id="41390at2"/>
<dbReference type="InterPro" id="IPR018488">
    <property type="entry name" value="cNMP-bd_CS"/>
</dbReference>
<dbReference type="PANTHER" id="PTHR24567:SF74">
    <property type="entry name" value="HTH-TYPE TRANSCRIPTIONAL REGULATOR ARCR"/>
    <property type="match status" value="1"/>
</dbReference>
<sequence>MEKLIFFEEETIQEENGEPIGLIILKKGALLCQSHFCNYRKIYINKGIFSEEFLFQMKVNEFLSNIRNSEILLLDNLKEANEFLANNSELLKFAIEKRINMLIKMNEKISLKFTKLDEVFSYTKEETKKFFKHIYRYNWNHFNDKFIQNYILAREKILEDEYEDAFEVLNKINLNEIKDNFFKAEIDIWKIYCTNFFNTKKAHNLFDKIHFKYDFLDSLFSFKILRKTLFDENLDTIYKTYLKKGYLIPSNTVLFYEKEDGDWSFLILSGNVYVSKFVDEKTEILLNILTEGEIVGEIAVLQSIKRTATVFTKTPLQMILINSENFESLIEESYLLGKNILKALINRVDFQKSLAKQNTLTEKASLLIKKYSIKRLNSLHLTPSQFINLFGIQEKIDDFFSEILLNKIATLRPDGTLYFK</sequence>
<evidence type="ECO:0000313" key="2">
    <source>
        <dbReference type="EMBL" id="SHE94164.1"/>
    </source>
</evidence>
<name>A0A1M4XKS2_MARH1</name>
<dbReference type="Pfam" id="PF00027">
    <property type="entry name" value="cNMP_binding"/>
    <property type="match status" value="1"/>
</dbReference>
<dbReference type="InterPro" id="IPR050397">
    <property type="entry name" value="Env_Response_Regulators"/>
</dbReference>
<protein>
    <submittedName>
        <fullName evidence="2">Cyclic nucleotide-binding domain-containing protein</fullName>
    </submittedName>
</protein>
<dbReference type="PROSITE" id="PS00889">
    <property type="entry name" value="CNMP_BINDING_2"/>
    <property type="match status" value="1"/>
</dbReference>
<dbReference type="RefSeq" id="WP_072864972.1">
    <property type="nucleotide sequence ID" value="NZ_FQUI01000023.1"/>
</dbReference>
<dbReference type="SMART" id="SM00100">
    <property type="entry name" value="cNMP"/>
    <property type="match status" value="1"/>
</dbReference>
<keyword evidence="3" id="KW-1185">Reference proteome</keyword>
<dbReference type="EMBL" id="FQUI01000023">
    <property type="protein sequence ID" value="SHE94164.1"/>
    <property type="molecule type" value="Genomic_DNA"/>
</dbReference>
<dbReference type="CDD" id="cd00038">
    <property type="entry name" value="CAP_ED"/>
    <property type="match status" value="1"/>
</dbReference>
<dbReference type="InterPro" id="IPR000595">
    <property type="entry name" value="cNMP-bd_dom"/>
</dbReference>
<dbReference type="PANTHER" id="PTHR24567">
    <property type="entry name" value="CRP FAMILY TRANSCRIPTIONAL REGULATORY PROTEIN"/>
    <property type="match status" value="1"/>
</dbReference>
<gene>
    <name evidence="2" type="ORF">SAMN02745164_01457</name>
</gene>
<dbReference type="Proteomes" id="UP000184334">
    <property type="component" value="Unassembled WGS sequence"/>
</dbReference>
<evidence type="ECO:0000259" key="1">
    <source>
        <dbReference type="PROSITE" id="PS50042"/>
    </source>
</evidence>
<dbReference type="STRING" id="1122195.SAMN02745164_01457"/>
<evidence type="ECO:0000313" key="3">
    <source>
        <dbReference type="Proteomes" id="UP000184334"/>
    </source>
</evidence>
<reference evidence="2" key="1">
    <citation type="submission" date="2016-11" db="EMBL/GenBank/DDBJ databases">
        <authorList>
            <person name="Varghese N."/>
            <person name="Submissions S."/>
        </authorList>
    </citation>
    <scope>NUCLEOTIDE SEQUENCE [LARGE SCALE GENOMIC DNA]</scope>
    <source>
        <strain evidence="2">DSM 16785</strain>
    </source>
</reference>
<dbReference type="GO" id="GO:0005829">
    <property type="term" value="C:cytosol"/>
    <property type="evidence" value="ECO:0007669"/>
    <property type="project" value="TreeGrafter"/>
</dbReference>
<feature type="domain" description="Cyclic nucleotide-binding" evidence="1">
    <location>
        <begin position="225"/>
        <end position="347"/>
    </location>
</feature>
<dbReference type="Gene3D" id="2.60.120.10">
    <property type="entry name" value="Jelly Rolls"/>
    <property type="match status" value="1"/>
</dbReference>
<dbReference type="PROSITE" id="PS50042">
    <property type="entry name" value="CNMP_BINDING_3"/>
    <property type="match status" value="1"/>
</dbReference>
<dbReference type="InterPro" id="IPR018490">
    <property type="entry name" value="cNMP-bd_dom_sf"/>
</dbReference>
<proteinExistence type="predicted"/>
<dbReference type="InterPro" id="IPR014710">
    <property type="entry name" value="RmlC-like_jellyroll"/>
</dbReference>